<feature type="transmembrane region" description="Helical" evidence="10">
    <location>
        <begin position="313"/>
        <end position="334"/>
    </location>
</feature>
<dbReference type="PRINTS" id="PR01806">
    <property type="entry name" value="VIRFACTRMVIN"/>
</dbReference>
<feature type="transmembrane region" description="Helical" evidence="10">
    <location>
        <begin position="248"/>
        <end position="268"/>
    </location>
</feature>
<dbReference type="Pfam" id="PF03023">
    <property type="entry name" value="MurJ"/>
    <property type="match status" value="1"/>
</dbReference>
<keyword evidence="10 11" id="KW-0961">Cell wall biogenesis/degradation</keyword>
<dbReference type="HAMAP" id="MF_02078">
    <property type="entry name" value="MurJ_MviN"/>
    <property type="match status" value="1"/>
</dbReference>
<evidence type="ECO:0000313" key="13">
    <source>
        <dbReference type="Proteomes" id="UP000242753"/>
    </source>
</evidence>
<keyword evidence="2 10" id="KW-1003">Cell membrane</keyword>
<keyword evidence="10 11" id="KW-0813">Transport</keyword>
<dbReference type="Proteomes" id="UP000242753">
    <property type="component" value="Chromosome I"/>
</dbReference>
<dbReference type="GO" id="GO:0005886">
    <property type="term" value="C:plasma membrane"/>
    <property type="evidence" value="ECO:0007669"/>
    <property type="project" value="UniProtKB-SubCell"/>
</dbReference>
<dbReference type="InterPro" id="IPR051050">
    <property type="entry name" value="Lipid_II_flippase_MurJ/MviN"/>
</dbReference>
<protein>
    <recommendedName>
        <fullName evidence="10">Probable lipid II flippase MurJ</fullName>
    </recommendedName>
</protein>
<keyword evidence="5 10" id="KW-0573">Peptidoglycan synthesis</keyword>
<feature type="transmembrane region" description="Helical" evidence="10">
    <location>
        <begin position="83"/>
        <end position="114"/>
    </location>
</feature>
<evidence type="ECO:0000256" key="7">
    <source>
        <dbReference type="ARBA" id="ARBA00023136"/>
    </source>
</evidence>
<evidence type="ECO:0000256" key="4">
    <source>
        <dbReference type="ARBA" id="ARBA00022960"/>
    </source>
</evidence>
<comment type="pathway">
    <text evidence="10">Cell wall biogenesis; peptidoglycan biosynthesis.</text>
</comment>
<dbReference type="KEGG" id="wca:WEOB_308"/>
<dbReference type="InterPro" id="IPR004268">
    <property type="entry name" value="MurJ"/>
</dbReference>
<keyword evidence="6 10" id="KW-1133">Transmembrane helix</keyword>
<accession>A0A0H5BX81</accession>
<feature type="transmembrane region" description="Helical" evidence="10">
    <location>
        <begin position="478"/>
        <end position="503"/>
    </location>
</feature>
<dbReference type="CDD" id="cd13123">
    <property type="entry name" value="MATE_MurJ_like"/>
    <property type="match status" value="1"/>
</dbReference>
<feature type="transmembrane region" description="Helical" evidence="10">
    <location>
        <begin position="188"/>
        <end position="206"/>
    </location>
</feature>
<evidence type="ECO:0000256" key="9">
    <source>
        <dbReference type="ARBA" id="ARBA00061532"/>
    </source>
</evidence>
<dbReference type="GO" id="GO:0008360">
    <property type="term" value="P:regulation of cell shape"/>
    <property type="evidence" value="ECO:0007669"/>
    <property type="project" value="UniProtKB-UniRule"/>
</dbReference>
<reference evidence="13" key="1">
    <citation type="submission" date="2015-01" db="EMBL/GenBank/DDBJ databases">
        <authorList>
            <person name="Manzano-Marin A."/>
            <person name="Manzano-Marin A."/>
        </authorList>
    </citation>
    <scope>NUCLEOTIDE SEQUENCE [LARGE SCALE GENOMIC DNA]</scope>
    <source>
        <strain evidence="13">obscurior</strain>
    </source>
</reference>
<evidence type="ECO:0000256" key="6">
    <source>
        <dbReference type="ARBA" id="ARBA00022989"/>
    </source>
</evidence>
<dbReference type="GO" id="GO:0034204">
    <property type="term" value="P:lipid translocation"/>
    <property type="evidence" value="ECO:0007669"/>
    <property type="project" value="TreeGrafter"/>
</dbReference>
<comment type="similarity">
    <text evidence="9 10 11">Belongs to the MurJ/MviN family.</text>
</comment>
<keyword evidence="10" id="KW-0997">Cell inner membrane</keyword>
<organism evidence="12 13">
    <name type="scientific">Candidatus Westeberhardia cardiocondylae</name>
    <dbReference type="NCBI Taxonomy" id="1594731"/>
    <lineage>
        <taxon>Bacteria</taxon>
        <taxon>Pseudomonadati</taxon>
        <taxon>Pseudomonadota</taxon>
        <taxon>Gammaproteobacteria</taxon>
        <taxon>Enterobacterales</taxon>
        <taxon>Enterobacteriaceae</taxon>
        <taxon>ant endosymbionts</taxon>
        <taxon>Candidatus Westeberhardia</taxon>
    </lineage>
</organism>
<feature type="transmembrane region" description="Helical" evidence="10">
    <location>
        <begin position="161"/>
        <end position="182"/>
    </location>
</feature>
<evidence type="ECO:0000256" key="10">
    <source>
        <dbReference type="HAMAP-Rule" id="MF_02078"/>
    </source>
</evidence>
<feature type="transmembrane region" description="Helical" evidence="10">
    <location>
        <begin position="134"/>
        <end position="154"/>
    </location>
</feature>
<evidence type="ECO:0000256" key="5">
    <source>
        <dbReference type="ARBA" id="ARBA00022984"/>
    </source>
</evidence>
<comment type="function">
    <text evidence="8 10 11">Involved in peptidoglycan biosynthesis. Transports lipid-linked peptidoglycan precursors from the inner to the outer leaflet of the cytoplasmic membrane.</text>
</comment>
<dbReference type="GO" id="GO:0071555">
    <property type="term" value="P:cell wall organization"/>
    <property type="evidence" value="ECO:0007669"/>
    <property type="project" value="UniProtKB-UniRule"/>
</dbReference>
<keyword evidence="7 10" id="KW-0472">Membrane</keyword>
<evidence type="ECO:0000256" key="1">
    <source>
        <dbReference type="ARBA" id="ARBA00004651"/>
    </source>
</evidence>
<feature type="transmembrane region" description="Helical" evidence="10">
    <location>
        <begin position="6"/>
        <end position="23"/>
    </location>
</feature>
<dbReference type="RefSeq" id="WP_281263787.1">
    <property type="nucleotide sequence ID" value="NZ_LN774881.1"/>
</dbReference>
<evidence type="ECO:0000256" key="8">
    <source>
        <dbReference type="ARBA" id="ARBA00060041"/>
    </source>
</evidence>
<dbReference type="PANTHER" id="PTHR47019:SF1">
    <property type="entry name" value="LIPID II FLIPPASE MURJ"/>
    <property type="match status" value="1"/>
</dbReference>
<keyword evidence="3 10" id="KW-0812">Transmembrane</keyword>
<evidence type="ECO:0000313" key="12">
    <source>
        <dbReference type="EMBL" id="CEN32244.1"/>
    </source>
</evidence>
<feature type="transmembrane region" description="Helical" evidence="10">
    <location>
        <begin position="354"/>
        <end position="375"/>
    </location>
</feature>
<gene>
    <name evidence="10 12" type="primary">murJ</name>
    <name evidence="12" type="ORF">WEOB_308</name>
</gene>
<dbReference type="NCBIfam" id="TIGR01695">
    <property type="entry name" value="murJ_mviN"/>
    <property type="match status" value="1"/>
</dbReference>
<dbReference type="GO" id="GO:0015648">
    <property type="term" value="F:lipid-linked peptidoglycan transporter activity"/>
    <property type="evidence" value="ECO:0007669"/>
    <property type="project" value="UniProtKB-UniRule"/>
</dbReference>
<keyword evidence="4 10" id="KW-0133">Cell shape</keyword>
<comment type="subcellular location">
    <subcellularLocation>
        <location evidence="10">Cell inner membrane</location>
        <topology evidence="10">Multi-pass membrane protein</topology>
    </subcellularLocation>
    <subcellularLocation>
        <location evidence="1">Cell membrane</location>
        <topology evidence="1">Multi-pass membrane protein</topology>
    </subcellularLocation>
</comment>
<dbReference type="PIRSF" id="PIRSF002869">
    <property type="entry name" value="MviN"/>
    <property type="match status" value="1"/>
</dbReference>
<dbReference type="PATRIC" id="fig|1594731.3.peg.285"/>
<evidence type="ECO:0000256" key="3">
    <source>
        <dbReference type="ARBA" id="ARBA00022692"/>
    </source>
</evidence>
<evidence type="ECO:0000256" key="2">
    <source>
        <dbReference type="ARBA" id="ARBA00022475"/>
    </source>
</evidence>
<feature type="transmembrane region" description="Helical" evidence="10">
    <location>
        <begin position="441"/>
        <end position="466"/>
    </location>
</feature>
<dbReference type="UniPathway" id="UPA00219"/>
<dbReference type="AlphaFoldDB" id="A0A0H5BX81"/>
<evidence type="ECO:0000256" key="11">
    <source>
        <dbReference type="PIRNR" id="PIRNR002869"/>
    </source>
</evidence>
<dbReference type="PANTHER" id="PTHR47019">
    <property type="entry name" value="LIPID II FLIPPASE MURJ"/>
    <property type="match status" value="1"/>
</dbReference>
<feature type="transmembrane region" description="Helical" evidence="10">
    <location>
        <begin position="274"/>
        <end position="292"/>
    </location>
</feature>
<dbReference type="EMBL" id="LN774881">
    <property type="protein sequence ID" value="CEN32244.1"/>
    <property type="molecule type" value="Genomic_DNA"/>
</dbReference>
<sequence>MNLLKSFITISMITFLSRILGFIRDIIIARTFGAGMATDSFFIAFKVPNLLRRIFSDGIFSQIFIPILEEYKNKKEKKLIKNLISYTTSLFILILLILTIIGILIAPWIITIIAPGFLEIPGKFILTIKLLRIIFPYIILISLASLATAILNTWNRFSIPAFAPTLLNISIIVFIIFGTPFFNPPILSLAWSIIIGSFLQLIYQLIELKKIKMLVIPSFQYQNKEIWKMLKLIGPAVLYVSINQISNIINTIFSSFLISGSVSWIYYADRLMEVPTGLHGVALSSILLSILSRNYCCGNYKEYSRLLDWGLRLCFILGIPSAISLIILANPLIVTLFQYGQFSSFDTLMTQQALISYAIGIIGFLGVKVLSPAFYSRRDIKTPIRMAIITVIITQIINIACINTLKHVSLSLSVSLGACINFGLLYWQLRKKKIFKPQPGWLNFLSRLLIAVTAMSIMLIGILQIMPEWDTGNLLNRLFRLITVILIGTSSYFIFLWIIGFSLKYFSYFIKD</sequence>
<feature type="transmembrane region" description="Helical" evidence="10">
    <location>
        <begin position="411"/>
        <end position="429"/>
    </location>
</feature>
<dbReference type="STRING" id="1594731.WEOB_308"/>
<feature type="transmembrane region" description="Helical" evidence="10">
    <location>
        <begin position="387"/>
        <end position="405"/>
    </location>
</feature>
<dbReference type="GO" id="GO:0009252">
    <property type="term" value="P:peptidoglycan biosynthetic process"/>
    <property type="evidence" value="ECO:0007669"/>
    <property type="project" value="UniProtKB-UniRule"/>
</dbReference>
<name>A0A0H5BX81_9ENTR</name>
<proteinExistence type="inferred from homology"/>
<keyword evidence="13" id="KW-1185">Reference proteome</keyword>